<dbReference type="InterPro" id="IPR037181">
    <property type="entry name" value="SUFU_N"/>
</dbReference>
<evidence type="ECO:0000313" key="2">
    <source>
        <dbReference type="EMBL" id="HJC23937.1"/>
    </source>
</evidence>
<dbReference type="SUPFAM" id="SSF103359">
    <property type="entry name" value="Suppressor of Fused, N-terminal domain"/>
    <property type="match status" value="1"/>
</dbReference>
<name>A0A9D2NGJ4_9FIRM</name>
<dbReference type="Gene3D" id="1.25.40.10">
    <property type="entry name" value="Tetratricopeptide repeat domain"/>
    <property type="match status" value="1"/>
</dbReference>
<reference evidence="2" key="1">
    <citation type="journal article" date="2021" name="PeerJ">
        <title>Extensive microbial diversity within the chicken gut microbiome revealed by metagenomics and culture.</title>
        <authorList>
            <person name="Gilroy R."/>
            <person name="Ravi A."/>
            <person name="Getino M."/>
            <person name="Pursley I."/>
            <person name="Horton D.L."/>
            <person name="Alikhan N.F."/>
            <person name="Baker D."/>
            <person name="Gharbi K."/>
            <person name="Hall N."/>
            <person name="Watson M."/>
            <person name="Adriaenssens E.M."/>
            <person name="Foster-Nyarko E."/>
            <person name="Jarju S."/>
            <person name="Secka A."/>
            <person name="Antonio M."/>
            <person name="Oren A."/>
            <person name="Chaudhuri R.R."/>
            <person name="La Ragione R."/>
            <person name="Hildebrand F."/>
            <person name="Pallen M.J."/>
        </authorList>
    </citation>
    <scope>NUCLEOTIDE SEQUENCE</scope>
    <source>
        <strain evidence="2">USAMLcec2-132</strain>
    </source>
</reference>
<proteinExistence type="predicted"/>
<feature type="domain" description="Suppressor of fused-like" evidence="1">
    <location>
        <begin position="718"/>
        <end position="886"/>
    </location>
</feature>
<dbReference type="Pfam" id="PF13428">
    <property type="entry name" value="TPR_14"/>
    <property type="match status" value="1"/>
</dbReference>
<dbReference type="Proteomes" id="UP000823891">
    <property type="component" value="Unassembled WGS sequence"/>
</dbReference>
<comment type="caution">
    <text evidence="2">The sequence shown here is derived from an EMBL/GenBank/DDBJ whole genome shotgun (WGS) entry which is preliminary data.</text>
</comment>
<gene>
    <name evidence="2" type="ORF">H9761_09550</name>
</gene>
<dbReference type="AlphaFoldDB" id="A0A9D2NGJ4"/>
<organism evidence="2 3">
    <name type="scientific">Candidatus Eisenbergiella merdavium</name>
    <dbReference type="NCBI Taxonomy" id="2838551"/>
    <lineage>
        <taxon>Bacteria</taxon>
        <taxon>Bacillati</taxon>
        <taxon>Bacillota</taxon>
        <taxon>Clostridia</taxon>
        <taxon>Lachnospirales</taxon>
        <taxon>Lachnospiraceae</taxon>
        <taxon>Eisenbergiella</taxon>
    </lineage>
</organism>
<sequence length="889" mass="101403">MDTDKMRERGKELMEKCAAALELAISSPAFELGFQGEKYELILSPEGSRAGLFPLVYFQRHAPEVVLEHWNILVGRQPSKGFYLRAGEIQVKAEDVQVWTEQREDRLSLTLRCEKLLPLMETEEDNVWWLLYTLTDQVLGEVSAIALISSLNLTEQPKEGDPILLSDLPQALRDKGYQLWDDAQGYLDNSYIGYELEPEEDPEADWRLDVYAGSARLPVLINDYMIGESNTMDDYQKDGITAGFLCYPLAGFQGEDRAAQILEFRDSLQQTVWEHAGEDAAAFLGGATGLYYGYLDFIAWDLPAVLDAAGEFFAETDLTWAGFHVFRRDVSAVSLWEQEGEPNTDTDPETGSLLSAQDIETLGAFDEGVSGYFGKMLQWLEDFVERGVQEGRFTRRQDLQIALWYSFACNNLDVYRYYYKAAHWMPDSEKNAGGCAMWYYRYSVALMYCGRLEEARDYAERGIREEPDYPWIWLQAGKLRSHFGDRAGALDAVSHGLALEPGDYEFLTLKKEIEAGEPLERMEYHWINPDADRALQQGLDEDADDKQRSISCITVNAEGLERFWRIFGPKPEKYVPNAPFTRFPCTVNGHVLDLIFQMNEAGMSKLNADWLKQLRDRLQDGRWLERTHPDGRAANLDTVSVGLDYHIGLLYKIAEEEAYFQIFLRPDGSEVEDAFWSSEASDQPELYTEEELAAIEQHIQKYFGAFENVFHELVSPDIHVDICVVPPSEEKYYYTLVTMGMGAHRMNVPEELAEYKLERAELAIALPADWKLDEASMKDERWYWPVRLLKVLARLPVSADTWLGWGHTMNHQKPFAENTELCAAILAAPQNNADGSDLCLLPDGSEVNFYQVIPLYQRELAYKLEHGAEALLEKLEAGSFIVTPDRQGF</sequence>
<dbReference type="Pfam" id="PF05076">
    <property type="entry name" value="SUFU"/>
    <property type="match status" value="1"/>
</dbReference>
<reference evidence="2" key="2">
    <citation type="submission" date="2021-04" db="EMBL/GenBank/DDBJ databases">
        <authorList>
            <person name="Gilroy R."/>
        </authorList>
    </citation>
    <scope>NUCLEOTIDE SEQUENCE</scope>
    <source>
        <strain evidence="2">USAMLcec2-132</strain>
    </source>
</reference>
<accession>A0A9D2NGJ4</accession>
<dbReference type="EMBL" id="DWWS01000032">
    <property type="protein sequence ID" value="HJC23937.1"/>
    <property type="molecule type" value="Genomic_DNA"/>
</dbReference>
<evidence type="ECO:0000259" key="1">
    <source>
        <dbReference type="Pfam" id="PF05076"/>
    </source>
</evidence>
<evidence type="ECO:0000313" key="3">
    <source>
        <dbReference type="Proteomes" id="UP000823891"/>
    </source>
</evidence>
<dbReference type="SUPFAM" id="SSF48452">
    <property type="entry name" value="TPR-like"/>
    <property type="match status" value="1"/>
</dbReference>
<dbReference type="InterPro" id="IPR011990">
    <property type="entry name" value="TPR-like_helical_dom_sf"/>
</dbReference>
<dbReference type="InterPro" id="IPR020941">
    <property type="entry name" value="SUFU-like_domain"/>
</dbReference>
<protein>
    <submittedName>
        <fullName evidence="2">Suppressor of fused domain protein</fullName>
    </submittedName>
</protein>